<dbReference type="PANTHER" id="PTHR14969">
    <property type="entry name" value="SPHINGOSINE-1-PHOSPHATE PHOSPHOHYDROLASE"/>
    <property type="match status" value="1"/>
</dbReference>
<comment type="caution">
    <text evidence="3">The sequence shown here is derived from an EMBL/GenBank/DDBJ whole genome shotgun (WGS) entry which is preliminary data.</text>
</comment>
<dbReference type="Pfam" id="PF01569">
    <property type="entry name" value="PAP2"/>
    <property type="match status" value="1"/>
</dbReference>
<feature type="domain" description="Phosphatidic acid phosphatase type 2/haloperoxidase" evidence="2">
    <location>
        <begin position="93"/>
        <end position="205"/>
    </location>
</feature>
<dbReference type="SMART" id="SM00014">
    <property type="entry name" value="acidPPc"/>
    <property type="match status" value="1"/>
</dbReference>
<proteinExistence type="predicted"/>
<feature type="transmembrane region" description="Helical" evidence="1">
    <location>
        <begin position="134"/>
        <end position="155"/>
    </location>
</feature>
<gene>
    <name evidence="3" type="ORF">DET59_13019</name>
</gene>
<dbReference type="EMBL" id="QNRJ01000030">
    <property type="protein sequence ID" value="RBO99663.1"/>
    <property type="molecule type" value="Genomic_DNA"/>
</dbReference>
<dbReference type="SUPFAM" id="SSF48317">
    <property type="entry name" value="Acid phosphatase/Vanadium-dependent haloperoxidase"/>
    <property type="match status" value="1"/>
</dbReference>
<dbReference type="OrthoDB" id="9789113at2"/>
<name>A0A366EB97_9BACI</name>
<dbReference type="Gene3D" id="1.20.144.10">
    <property type="entry name" value="Phosphatidic acid phosphatase type 2/haloperoxidase"/>
    <property type="match status" value="2"/>
</dbReference>
<dbReference type="CDD" id="cd03392">
    <property type="entry name" value="PAP2_like_2"/>
    <property type="match status" value="1"/>
</dbReference>
<feature type="transmembrane region" description="Helical" evidence="1">
    <location>
        <begin position="9"/>
        <end position="27"/>
    </location>
</feature>
<dbReference type="InterPro" id="IPR000326">
    <property type="entry name" value="PAP2/HPO"/>
</dbReference>
<sequence>MEEKHIKQGVFVALSVICLIAFTWGFVTIVEEWKENEIAQFDNGVFEVVRGFISPKLTTFMTFITFLGGIKGITIIACSVVVILLFLKKYPLALFVAITITSGAGFNGLLKWIFKRERPDIEALIEQGGYSFPSGHSMSSFIFYGTLAFILFRALDHKRYKWASVIAISFLVLLIGLSRVYLGVHYPSDILGGFTAGGAWLTLCIVIYAYFHKRKHWKESEN</sequence>
<keyword evidence="1" id="KW-1133">Transmembrane helix</keyword>
<keyword evidence="1" id="KW-0812">Transmembrane</keyword>
<protein>
    <submittedName>
        <fullName evidence="3">Undecaprenyl-diphosphatase</fullName>
    </submittedName>
</protein>
<organism evidence="3 4">
    <name type="scientific">Rossellomorea aquimaris</name>
    <dbReference type="NCBI Taxonomy" id="189382"/>
    <lineage>
        <taxon>Bacteria</taxon>
        <taxon>Bacillati</taxon>
        <taxon>Bacillota</taxon>
        <taxon>Bacilli</taxon>
        <taxon>Bacillales</taxon>
        <taxon>Bacillaceae</taxon>
        <taxon>Rossellomorea</taxon>
    </lineage>
</organism>
<accession>A0A366EB97</accession>
<feature type="transmembrane region" description="Helical" evidence="1">
    <location>
        <begin position="60"/>
        <end position="87"/>
    </location>
</feature>
<feature type="transmembrane region" description="Helical" evidence="1">
    <location>
        <begin position="190"/>
        <end position="211"/>
    </location>
</feature>
<dbReference type="InterPro" id="IPR036938">
    <property type="entry name" value="PAP2/HPO_sf"/>
</dbReference>
<evidence type="ECO:0000256" key="1">
    <source>
        <dbReference type="SAM" id="Phobius"/>
    </source>
</evidence>
<keyword evidence="1" id="KW-0472">Membrane</keyword>
<feature type="transmembrane region" description="Helical" evidence="1">
    <location>
        <begin position="162"/>
        <end position="184"/>
    </location>
</feature>
<evidence type="ECO:0000259" key="2">
    <source>
        <dbReference type="SMART" id="SM00014"/>
    </source>
</evidence>
<reference evidence="3 4" key="1">
    <citation type="submission" date="2018-06" db="EMBL/GenBank/DDBJ databases">
        <title>Freshwater and sediment microbial communities from various areas in North America, analyzing microbe dynamics in response to fracking.</title>
        <authorList>
            <person name="Lamendella R."/>
        </authorList>
    </citation>
    <scope>NUCLEOTIDE SEQUENCE [LARGE SCALE GENOMIC DNA]</scope>
    <source>
        <strain evidence="3 4">97B</strain>
    </source>
</reference>
<dbReference type="RefSeq" id="WP_113971400.1">
    <property type="nucleotide sequence ID" value="NZ_QNRJ01000030.1"/>
</dbReference>
<evidence type="ECO:0000313" key="3">
    <source>
        <dbReference type="EMBL" id="RBO99663.1"/>
    </source>
</evidence>
<evidence type="ECO:0000313" key="4">
    <source>
        <dbReference type="Proteomes" id="UP000252118"/>
    </source>
</evidence>
<feature type="transmembrane region" description="Helical" evidence="1">
    <location>
        <begin position="94"/>
        <end position="114"/>
    </location>
</feature>
<dbReference type="Proteomes" id="UP000252118">
    <property type="component" value="Unassembled WGS sequence"/>
</dbReference>
<dbReference type="PANTHER" id="PTHR14969:SF13">
    <property type="entry name" value="AT30094P"/>
    <property type="match status" value="1"/>
</dbReference>
<dbReference type="AlphaFoldDB" id="A0A366EB97"/>